<protein>
    <submittedName>
        <fullName evidence="1">DNA sulfur modification protein DndB</fullName>
    </submittedName>
</protein>
<sequence length="368" mass="42362">MTYQEMKVTIAGNSLTQFGKRILISQIQFSTLEAIFEVDEAVQRKLDLNRRTEIREFIIDSVSEGDFYFSPFIFSSRGAIQEVPVGGELPPGSKIYILDGQHRTYALISAISHLRARKETEEEIGNFLEAAKLQNQIDKLKTYPVTIQIYLNLETHEERQLFNDINTKRKEPHNGLVMKYDQRDEYAELTRNIARILESKMEIETTLSRITVSCTALTTLTIMRRCLIALFEGNVTAKTGKANYGEITKAEIINTATAFFESWLEIFPKKMTDRTTFTSGYSGIQIALAQTIHQLRKHHEIPYEEAINHMLHLKKACTWKHDDALYSHIYDPLKKRVKNHSTTNAIQKTALAFKRKIEQEGGWLHDSK</sequence>
<dbReference type="Proteomes" id="UP001238973">
    <property type="component" value="Unassembled WGS sequence"/>
</dbReference>
<evidence type="ECO:0000313" key="1">
    <source>
        <dbReference type="EMBL" id="MDM5286153.1"/>
    </source>
</evidence>
<gene>
    <name evidence="1" type="ORF">QUF85_22985</name>
</gene>
<accession>A0AAJ1VFD6</accession>
<organism evidence="1 2">
    <name type="scientific">Peribacillus frigoritolerans</name>
    <dbReference type="NCBI Taxonomy" id="450367"/>
    <lineage>
        <taxon>Bacteria</taxon>
        <taxon>Bacillati</taxon>
        <taxon>Bacillota</taxon>
        <taxon>Bacilli</taxon>
        <taxon>Bacillales</taxon>
        <taxon>Bacillaceae</taxon>
        <taxon>Peribacillus</taxon>
    </lineage>
</organism>
<reference evidence="1" key="1">
    <citation type="submission" date="2023-06" db="EMBL/GenBank/DDBJ databases">
        <title>Comparative genomics of Bacillaceae isolates and their secondary metabolite potential.</title>
        <authorList>
            <person name="Song L."/>
            <person name="Nielsen L.J."/>
            <person name="Mohite O."/>
            <person name="Xu X."/>
            <person name="Weber T."/>
            <person name="Kovacs A.T."/>
        </authorList>
    </citation>
    <scope>NUCLEOTIDE SEQUENCE</scope>
    <source>
        <strain evidence="1">G1S1</strain>
    </source>
</reference>
<evidence type="ECO:0000313" key="2">
    <source>
        <dbReference type="Proteomes" id="UP001238973"/>
    </source>
</evidence>
<name>A0AAJ1VFD6_9BACI</name>
<dbReference type="CDD" id="cd16414">
    <property type="entry name" value="dndB_like"/>
    <property type="match status" value="1"/>
</dbReference>
<dbReference type="EMBL" id="JAUCFI010000003">
    <property type="protein sequence ID" value="MDM5286153.1"/>
    <property type="molecule type" value="Genomic_DNA"/>
</dbReference>
<dbReference type="Pfam" id="PF14072">
    <property type="entry name" value="DndB"/>
    <property type="match status" value="1"/>
</dbReference>
<dbReference type="NCBIfam" id="TIGR03187">
    <property type="entry name" value="DGQHR"/>
    <property type="match status" value="1"/>
</dbReference>
<comment type="caution">
    <text evidence="1">The sequence shown here is derived from an EMBL/GenBank/DDBJ whole genome shotgun (WGS) entry which is preliminary data.</text>
</comment>
<dbReference type="AlphaFoldDB" id="A0AAJ1VFD6"/>
<dbReference type="InterPro" id="IPR017601">
    <property type="entry name" value="DGQHR-contain_dom"/>
</dbReference>
<dbReference type="RefSeq" id="WP_289350835.1">
    <property type="nucleotide sequence ID" value="NZ_JAUCFI010000003.1"/>
</dbReference>
<proteinExistence type="predicted"/>
<dbReference type="InterPro" id="IPR017642">
    <property type="entry name" value="DNA_S_mod_DndB"/>
</dbReference>